<feature type="transmembrane region" description="Helical" evidence="1">
    <location>
        <begin position="157"/>
        <end position="177"/>
    </location>
</feature>
<dbReference type="AlphaFoldDB" id="D2Q6R4"/>
<dbReference type="Proteomes" id="UP000008693">
    <property type="component" value="Chromosome"/>
</dbReference>
<keyword evidence="1" id="KW-0812">Transmembrane</keyword>
<accession>D2Q6R4</accession>
<feature type="transmembrane region" description="Helical" evidence="1">
    <location>
        <begin position="74"/>
        <end position="95"/>
    </location>
</feature>
<dbReference type="EMBL" id="CP001750">
    <property type="protein sequence ID" value="ADB10605.1"/>
    <property type="molecule type" value="Genomic_DNA"/>
</dbReference>
<dbReference type="HOGENOM" id="CLU_695726_0_0_11"/>
<protein>
    <submittedName>
        <fullName evidence="2">Polysaccharide polymerase</fullName>
    </submittedName>
</protein>
<dbReference type="STRING" id="401473.BDP_2035"/>
<evidence type="ECO:0000313" key="2">
    <source>
        <dbReference type="EMBL" id="ADB10605.1"/>
    </source>
</evidence>
<gene>
    <name evidence="2" type="ordered locus">BDP_2035</name>
</gene>
<feature type="transmembrane region" description="Helical" evidence="1">
    <location>
        <begin position="115"/>
        <end position="136"/>
    </location>
</feature>
<organism evidence="2 3">
    <name type="scientific">Bifidobacterium dentium (strain ATCC 27534 / DSM 20436 / JCM 1195 / Bd1)</name>
    <dbReference type="NCBI Taxonomy" id="401473"/>
    <lineage>
        <taxon>Bacteria</taxon>
        <taxon>Bacillati</taxon>
        <taxon>Actinomycetota</taxon>
        <taxon>Actinomycetes</taxon>
        <taxon>Bifidobacteriales</taxon>
        <taxon>Bifidobacteriaceae</taxon>
        <taxon>Bifidobacterium</taxon>
    </lineage>
</organism>
<dbReference type="KEGG" id="bde:BDP_2035"/>
<keyword evidence="1" id="KW-0472">Membrane</keyword>
<dbReference type="GeneID" id="31607167"/>
<proteinExistence type="predicted"/>
<feature type="transmembrane region" description="Helical" evidence="1">
    <location>
        <begin position="311"/>
        <end position="330"/>
    </location>
</feature>
<feature type="transmembrane region" description="Helical" evidence="1">
    <location>
        <begin position="339"/>
        <end position="355"/>
    </location>
</feature>
<evidence type="ECO:0000256" key="1">
    <source>
        <dbReference type="SAM" id="Phobius"/>
    </source>
</evidence>
<keyword evidence="3" id="KW-1185">Reference proteome</keyword>
<feature type="transmembrane region" description="Helical" evidence="1">
    <location>
        <begin position="197"/>
        <end position="220"/>
    </location>
</feature>
<name>D2Q6R4_BIFDB</name>
<feature type="transmembrane region" description="Helical" evidence="1">
    <location>
        <begin position="241"/>
        <end position="263"/>
    </location>
</feature>
<feature type="transmembrane region" description="Helical" evidence="1">
    <location>
        <begin position="21"/>
        <end position="39"/>
    </location>
</feature>
<reference evidence="2 3" key="1">
    <citation type="journal article" date="2009" name="PLoS Genet.">
        <title>The Bifidobacterium dentium Bd1 genome sequence reflects its genetic adaptation to the human oral cavity.</title>
        <authorList>
            <person name="Ventura M."/>
            <person name="Turroni F."/>
            <person name="Zomer A."/>
            <person name="Foroni E."/>
            <person name="Giubellini V."/>
            <person name="Bottacini F."/>
            <person name="Canchaya C."/>
            <person name="Claesson M.J."/>
            <person name="He F."/>
            <person name="Mantzourani M."/>
            <person name="Mulas L."/>
            <person name="Ferrarini A."/>
            <person name="Gao B."/>
            <person name="Delledonne M."/>
            <person name="Henrissat B."/>
            <person name="Coutinho P."/>
            <person name="Oggioni M."/>
            <person name="Gupta R.S."/>
            <person name="Zhang Z."/>
            <person name="Beighton D."/>
            <person name="Fitzgerald G.F."/>
            <person name="O'Toole P.W."/>
            <person name="van Sinderen D."/>
        </authorList>
    </citation>
    <scope>NUCLEOTIDE SEQUENCE [LARGE SCALE GENOMIC DNA]</scope>
    <source>
        <strain evidence="3">ATCC 27534 / DSM 20436 / JCM 1195 / Bd1</strain>
    </source>
</reference>
<sequence length="396" mass="45421">MPYNEQILTAKENKGLTVFEAPYFFAGYAIWLIVAILNTTTLSAYFGHVNILYAIVPVFFLLHEIFTVREHATGELVFAVILIFLNLQTFLFGNNDLFAFSMLLFCGRRVAFSEIAKVTVILQTVTTILIVTLSSLGLIDNVSNIRADGTTRISLGFAYVTFLSYIFLNIVLLWIWLRNKSIRFSEYLLLGICDTVIFYYTDARNGCCLIYLVLVVSFIINRYNDKLIHKKGIDFFIQYDYIICAIFFLSISLLFIFFSNISVMKEMDKIFSSRLTYTSYALQHFGLPFLGGTKDVLVNKGLYIDSSYMRIIYDHGLIVLLLLLFFLTVLQKKLLADDEWLLLFLLGVIAVHSMFDAQLMSFQHNTFLFLLTSVIPWGNGKHYRLMGFTHARSSNA</sequence>
<dbReference type="eggNOG" id="ENOG5032BZ0">
    <property type="taxonomic scope" value="Bacteria"/>
</dbReference>
<keyword evidence="1" id="KW-1133">Transmembrane helix</keyword>
<evidence type="ECO:0000313" key="3">
    <source>
        <dbReference type="Proteomes" id="UP000008693"/>
    </source>
</evidence>
<feature type="transmembrane region" description="Helical" evidence="1">
    <location>
        <begin position="45"/>
        <end position="62"/>
    </location>
</feature>
<dbReference type="RefSeq" id="WP_003838560.1">
    <property type="nucleotide sequence ID" value="NC_013714.1"/>
</dbReference>